<evidence type="ECO:0000256" key="1">
    <source>
        <dbReference type="ARBA" id="ARBA00008775"/>
    </source>
</evidence>
<dbReference type="PANTHER" id="PTHR32097">
    <property type="entry name" value="CAMP-BINDING PROTEIN 1-RELATED"/>
    <property type="match status" value="1"/>
</dbReference>
<dbReference type="PANTHER" id="PTHR32097:SF4">
    <property type="entry name" value="GENERAL STRESS PROTEIN 16U"/>
    <property type="match status" value="1"/>
</dbReference>
<comment type="similarity">
    <text evidence="1">Belongs to the CAPAB/TerDEXZ family.</text>
</comment>
<evidence type="ECO:0000259" key="3">
    <source>
        <dbReference type="Pfam" id="PF02342"/>
    </source>
</evidence>
<dbReference type="Proteomes" id="UP001519064">
    <property type="component" value="Unassembled WGS sequence"/>
</dbReference>
<feature type="compositionally biased region" description="Pro residues" evidence="2">
    <location>
        <begin position="177"/>
        <end position="213"/>
    </location>
</feature>
<name>A0ABS3X807_9ACTN</name>
<dbReference type="CDD" id="cd06974">
    <property type="entry name" value="TerD_like"/>
    <property type="match status" value="1"/>
</dbReference>
<dbReference type="EMBL" id="JADKMA010000023">
    <property type="protein sequence ID" value="MBO8191491.1"/>
    <property type="molecule type" value="Genomic_DNA"/>
</dbReference>
<evidence type="ECO:0000313" key="4">
    <source>
        <dbReference type="EMBL" id="MBO8191491.1"/>
    </source>
</evidence>
<proteinExistence type="inferred from homology"/>
<keyword evidence="5" id="KW-1185">Reference proteome</keyword>
<organism evidence="4 5">
    <name type="scientific">Streptomyces oryzae</name>
    <dbReference type="NCBI Taxonomy" id="1434886"/>
    <lineage>
        <taxon>Bacteria</taxon>
        <taxon>Bacillati</taxon>
        <taxon>Actinomycetota</taxon>
        <taxon>Actinomycetes</taxon>
        <taxon>Kitasatosporales</taxon>
        <taxon>Streptomycetaceae</taxon>
        <taxon>Streptomyces</taxon>
    </lineage>
</organism>
<accession>A0ABS3X807</accession>
<sequence length="213" mass="21853">MSMQKGANVPVPAARVRVELGWQGGPGAPDVDVSALLLTAAGKVRSDDDFVFYNQPVHRSGSVRHEGRRQDGTGLLETIRVELSAVEQEISTVVIAASTDGTFSQVPGLFVRVLDADSGAEAARFDASGATSETAFLLGELYRRNDAWKFRAVGQGYSSGLEGLATDFGITVDEPASPAPAPTAPSTAPAPPPAPAPPAPASAPPVSAAPPAP</sequence>
<dbReference type="InterPro" id="IPR051324">
    <property type="entry name" value="Stress/Tellurium_Resist"/>
</dbReference>
<feature type="non-terminal residue" evidence="4">
    <location>
        <position position="213"/>
    </location>
</feature>
<dbReference type="RefSeq" id="WP_209238582.1">
    <property type="nucleotide sequence ID" value="NZ_JADKMA010000023.1"/>
</dbReference>
<feature type="domain" description="TerD" evidence="3">
    <location>
        <begin position="1"/>
        <end position="168"/>
    </location>
</feature>
<dbReference type="Gene3D" id="2.60.60.30">
    <property type="entry name" value="sav2460 like domains"/>
    <property type="match status" value="1"/>
</dbReference>
<protein>
    <submittedName>
        <fullName evidence="4">TerD family protein</fullName>
    </submittedName>
</protein>
<reference evidence="4 5" key="1">
    <citation type="submission" date="2020-11" db="EMBL/GenBank/DDBJ databases">
        <title>Streptomyces spirodelae sp. nov., isolated from duckweed.</title>
        <authorList>
            <person name="Saimee Y."/>
            <person name="Duangmal K."/>
        </authorList>
    </citation>
    <scope>NUCLEOTIDE SEQUENCE [LARGE SCALE GENOMIC DNA]</scope>
    <source>
        <strain evidence="4 5">S16-07</strain>
    </source>
</reference>
<feature type="region of interest" description="Disordered" evidence="2">
    <location>
        <begin position="171"/>
        <end position="213"/>
    </location>
</feature>
<gene>
    <name evidence="4" type="ORF">ITI46_07270</name>
</gene>
<dbReference type="InterPro" id="IPR003325">
    <property type="entry name" value="TerD"/>
</dbReference>
<evidence type="ECO:0000256" key="2">
    <source>
        <dbReference type="SAM" id="MobiDB-lite"/>
    </source>
</evidence>
<dbReference type="Pfam" id="PF02342">
    <property type="entry name" value="TerD"/>
    <property type="match status" value="1"/>
</dbReference>
<comment type="caution">
    <text evidence="4">The sequence shown here is derived from an EMBL/GenBank/DDBJ whole genome shotgun (WGS) entry which is preliminary data.</text>
</comment>
<evidence type="ECO:0000313" key="5">
    <source>
        <dbReference type="Proteomes" id="UP001519064"/>
    </source>
</evidence>